<reference evidence="1" key="1">
    <citation type="submission" date="2021-05" db="EMBL/GenBank/DDBJ databases">
        <authorList>
            <person name="Scholz U."/>
            <person name="Mascher M."/>
            <person name="Fiebig A."/>
        </authorList>
    </citation>
    <scope>NUCLEOTIDE SEQUENCE [LARGE SCALE GENOMIC DNA]</scope>
</reference>
<organism evidence="1 2">
    <name type="scientific">Avena sativa</name>
    <name type="common">Oat</name>
    <dbReference type="NCBI Taxonomy" id="4498"/>
    <lineage>
        <taxon>Eukaryota</taxon>
        <taxon>Viridiplantae</taxon>
        <taxon>Streptophyta</taxon>
        <taxon>Embryophyta</taxon>
        <taxon>Tracheophyta</taxon>
        <taxon>Spermatophyta</taxon>
        <taxon>Magnoliopsida</taxon>
        <taxon>Liliopsida</taxon>
        <taxon>Poales</taxon>
        <taxon>Poaceae</taxon>
        <taxon>BOP clade</taxon>
        <taxon>Pooideae</taxon>
        <taxon>Poodae</taxon>
        <taxon>Poeae</taxon>
        <taxon>Poeae Chloroplast Group 1 (Aveneae type)</taxon>
        <taxon>Aveninae</taxon>
        <taxon>Avena</taxon>
    </lineage>
</organism>
<dbReference type="Proteomes" id="UP001732700">
    <property type="component" value="Chromosome 5C"/>
</dbReference>
<proteinExistence type="predicted"/>
<protein>
    <submittedName>
        <fullName evidence="1">Uncharacterized protein</fullName>
    </submittedName>
</protein>
<evidence type="ECO:0000313" key="1">
    <source>
        <dbReference type="EnsemblPlants" id="AVESA.00010b.r2.5CG0879730.2.CDS"/>
    </source>
</evidence>
<accession>A0ACD5Y0A0</accession>
<name>A0ACD5Y0A0_AVESA</name>
<evidence type="ECO:0000313" key="2">
    <source>
        <dbReference type="Proteomes" id="UP001732700"/>
    </source>
</evidence>
<sequence>MPGGGGGKNEAVVKEEEVVHMEDAVKLLVEHLIRPVLPRRAAQNERHMTLEKQRDVAQQVHAAIILYNYYHRKRCPQLAFADAKRFFICASLAVGEDLLPYSSMVHARQNNSMKDLSLSVTDKEAIQACEIAAELCATEVYPDVGMWPVAKVAVLLLDPTRTKCLLQYSAETKGVWSFVEKEYDAAAGISHSTNYPAGQELANKTTIGALDGPLMLQRLALSEVESRTGMEGSDLLVLDETLAYSLSKERTTTKLFIVEYKKTTKGKLAEMSLEELINSMNGPVFVNDPFPKTTTVVEYYHILPYKKILQELLARKLSVDPRHGLHSVIDEKFEEQDENSTSKMRKQITKVSTPKQIKRAMKATGANSYQNSSISNHKKSGKRKAQASRAIAAEGPYGESPIIENGSLNADDVEASKLLTIATVRGGSIVLQSSEQVDKNKIEKHSVCDNIIFPTEARYVDPAIKNGALECQNVEVTGKSGGVTENNIDQMYDSVRSIQKIRDEILRKECILQERSIQCDMDIQTILNEGNMTPKALSIVDKYKGTCSNMMEVANPSCSGDGSQTMSSKRKRLKEALHARNKCQELDEVCNKCEWMLPRYVILPSVADGMFRASVHLICADFEMSISGGPCPTPHEARCSAADNMMVELQKKAEEEE</sequence>
<reference evidence="1" key="2">
    <citation type="submission" date="2025-09" db="UniProtKB">
        <authorList>
            <consortium name="EnsemblPlants"/>
        </authorList>
    </citation>
    <scope>IDENTIFICATION</scope>
</reference>
<keyword evidence="2" id="KW-1185">Reference proteome</keyword>
<dbReference type="EnsemblPlants" id="AVESA.00010b.r2.5CG0879730.2">
    <property type="protein sequence ID" value="AVESA.00010b.r2.5CG0879730.2.CDS"/>
    <property type="gene ID" value="AVESA.00010b.r2.5CG0879730"/>
</dbReference>